<evidence type="ECO:0000256" key="8">
    <source>
        <dbReference type="SAM" id="MobiDB-lite"/>
    </source>
</evidence>
<keyword evidence="7 9" id="KW-0472">Membrane</keyword>
<evidence type="ECO:0000256" key="7">
    <source>
        <dbReference type="ARBA" id="ARBA00023136"/>
    </source>
</evidence>
<dbReference type="PROSITE" id="PS50893">
    <property type="entry name" value="ABC_TRANSPORTER_2"/>
    <property type="match status" value="1"/>
</dbReference>
<feature type="compositionally biased region" description="Polar residues" evidence="8">
    <location>
        <begin position="861"/>
        <end position="871"/>
    </location>
</feature>
<dbReference type="Pfam" id="PF00005">
    <property type="entry name" value="ABC_tran"/>
    <property type="match status" value="1"/>
</dbReference>
<dbReference type="InterPro" id="IPR013525">
    <property type="entry name" value="ABC2_TM"/>
</dbReference>
<dbReference type="EMBL" id="CAICTM010000128">
    <property type="protein sequence ID" value="CAB9502171.1"/>
    <property type="molecule type" value="Genomic_DNA"/>
</dbReference>
<evidence type="ECO:0000256" key="5">
    <source>
        <dbReference type="ARBA" id="ARBA00022840"/>
    </source>
</evidence>
<comment type="caution">
    <text evidence="12">The sequence shown here is derived from an EMBL/GenBank/DDBJ whole genome shotgun (WGS) entry which is preliminary data.</text>
</comment>
<dbReference type="GO" id="GO:0005524">
    <property type="term" value="F:ATP binding"/>
    <property type="evidence" value="ECO:0007669"/>
    <property type="project" value="UniProtKB-KW"/>
</dbReference>
<keyword evidence="4" id="KW-0547">Nucleotide-binding</keyword>
<dbReference type="InterPro" id="IPR003439">
    <property type="entry name" value="ABC_transporter-like_ATP-bd"/>
</dbReference>
<dbReference type="InterPro" id="IPR027417">
    <property type="entry name" value="P-loop_NTPase"/>
</dbReference>
<dbReference type="GO" id="GO:0016020">
    <property type="term" value="C:membrane"/>
    <property type="evidence" value="ECO:0007669"/>
    <property type="project" value="UniProtKB-SubCell"/>
</dbReference>
<dbReference type="InterPro" id="IPR003593">
    <property type="entry name" value="AAA+_ATPase"/>
</dbReference>
<keyword evidence="10" id="KW-0732">Signal</keyword>
<dbReference type="InterPro" id="IPR004963">
    <property type="entry name" value="PAE/NOTUM"/>
</dbReference>
<dbReference type="Pfam" id="PF01061">
    <property type="entry name" value="ABC2_membrane"/>
    <property type="match status" value="1"/>
</dbReference>
<feature type="signal peptide" evidence="10">
    <location>
        <begin position="1"/>
        <end position="19"/>
    </location>
</feature>
<feature type="domain" description="ABC transporter" evidence="11">
    <location>
        <begin position="561"/>
        <end position="792"/>
    </location>
</feature>
<dbReference type="PANTHER" id="PTHR48041:SF139">
    <property type="entry name" value="PROTEIN SCARLET"/>
    <property type="match status" value="1"/>
</dbReference>
<dbReference type="Gene3D" id="3.40.50.300">
    <property type="entry name" value="P-loop containing nucleotide triphosphate hydrolases"/>
    <property type="match status" value="1"/>
</dbReference>
<accession>A0A9N8DK92</accession>
<dbReference type="SMART" id="SM00382">
    <property type="entry name" value="AAA"/>
    <property type="match status" value="1"/>
</dbReference>
<dbReference type="SUPFAM" id="SSF52540">
    <property type="entry name" value="P-loop containing nucleoside triphosphate hydrolases"/>
    <property type="match status" value="1"/>
</dbReference>
<keyword evidence="3 9" id="KW-0812">Transmembrane</keyword>
<feature type="transmembrane region" description="Helical" evidence="9">
    <location>
        <begin position="936"/>
        <end position="953"/>
    </location>
</feature>
<proteinExistence type="predicted"/>
<evidence type="ECO:0000256" key="3">
    <source>
        <dbReference type="ARBA" id="ARBA00022692"/>
    </source>
</evidence>
<comment type="subcellular location">
    <subcellularLocation>
        <location evidence="1">Membrane</location>
        <topology evidence="1">Multi-pass membrane protein</topology>
    </subcellularLocation>
</comment>
<feature type="transmembrane region" description="Helical" evidence="9">
    <location>
        <begin position="1010"/>
        <end position="1030"/>
    </location>
</feature>
<keyword evidence="2" id="KW-0813">Transport</keyword>
<feature type="transmembrane region" description="Helical" evidence="9">
    <location>
        <begin position="1050"/>
        <end position="1068"/>
    </location>
</feature>
<evidence type="ECO:0000256" key="2">
    <source>
        <dbReference type="ARBA" id="ARBA00022448"/>
    </source>
</evidence>
<evidence type="ECO:0000256" key="9">
    <source>
        <dbReference type="SAM" id="Phobius"/>
    </source>
</evidence>
<evidence type="ECO:0000313" key="13">
    <source>
        <dbReference type="Proteomes" id="UP001153069"/>
    </source>
</evidence>
<name>A0A9N8DK92_9STRA</name>
<sequence>MLHVRALMLSSVLLALAEASLVFQAFEPFVPCADGSPAGIFSNVHEGHTNSQQLDQTKHIIVFEGGGACTDPEDCLEEAITEPYKFSSTLLPRTIEGATILSEDPEEQNPFQSYAKWFVPYCTQDLFLGDLQKGMVGEFTHGGSDIFRSAIAHWKRSVTGQHHGSVSQLVVLGISAGSIGLMNHVGDVQEAAQSVGVGKLQYIFDAPSISDRWHEKNFSRTMETYVNLTEHPLCDVSNKYSRHYKSTITDLPCCLSSHCMFRHDKNIRSIGSPKTNKGSVMTEEVLLLDGDYDPLALAASSEKSTSDQKRFIDVMSNVWEGAETAGSRGTRALETSLWLPDSQDESLGPKGSWYISSCVAHGFFIPSVQIQHRPCLHGDFSDRDFVIRCRSDGAGIQSTIGQVDLQVTLWQTTDTWNLAKVQGNSIRNIVSDFVSQHNDGQPRPESSDQSLLVFADECKGPNCASIVGHPNECQALFELEESFNPVPLDLQIGWYILIALIIATAAARLPLPAMCTTSASKGTKEVKETNQEEYQAEMEEGRSECHAAQKIIPVRTNICSVKNLSVVTAEKGFKVLQDVHLQINSSSVIGLLGRSGSGKSTLLSALSRQKLRSLRVSGGQIEMQCPDGDVAFLRQSDSVQMENMTASTFLETTASIYGADSNRVHDCVEMVKSRVEPSGLNPFTDTTIKNLSGGQRRILAIATTLLLTPQLVLLDEPLSGLDDASSLQVMEFVQFLSNKYSCAVILSLHNPSEEVLQYLDRVVVMDNGFVRMQRDCAANKSFAADFRRELGSIMAGFLGHSSGSNASENNVKFASMTGKDSVVERSGPKSIDPEVTIYFYTKDETEREQDSSEAWKENPVPRSSATPTPVSSEEEGTNKKPKASCWRHFLAFFSKTAFLCWRLHANYGSDPVDLLTLPIILMLFAMVLRFDGGSPIQEVLVATFFIGIPVNLFRHKIHLSCKMWSAHQVEMDDQRISLLSYQLATQTFSFATPLFSLIVAHILGYAVLGWSFQSLAVQILFSAAHLLVALQLGRTICVFFRGDYRKFSKFYSVFIFLCFLFGGLLVPSRQLPPWLSWMYVFSFTFWAISGGALNILQYHGSEEYCVDALSCIATDGSFIARYTGFAPVSTEHLALLVLTIWFVALAVVEYLLLCHRCSASASSVTSEGTNTKTVSSRIKSNLKTETTASLSRQEESTSKRPGVKRSASTAHSMMTSDSSTVSLQ</sequence>
<dbReference type="GO" id="GO:0140359">
    <property type="term" value="F:ABC-type transporter activity"/>
    <property type="evidence" value="ECO:0007669"/>
    <property type="project" value="InterPro"/>
</dbReference>
<keyword evidence="5 12" id="KW-0067">ATP-binding</keyword>
<keyword evidence="6 9" id="KW-1133">Transmembrane helix</keyword>
<feature type="region of interest" description="Disordered" evidence="8">
    <location>
        <begin position="844"/>
        <end position="879"/>
    </location>
</feature>
<feature type="region of interest" description="Disordered" evidence="8">
    <location>
        <begin position="1175"/>
        <end position="1224"/>
    </location>
</feature>
<evidence type="ECO:0000256" key="4">
    <source>
        <dbReference type="ARBA" id="ARBA00022741"/>
    </source>
</evidence>
<feature type="chain" id="PRO_5040420577" evidence="10">
    <location>
        <begin position="20"/>
        <end position="1224"/>
    </location>
</feature>
<feature type="compositionally biased region" description="Polar residues" evidence="8">
    <location>
        <begin position="1206"/>
        <end position="1224"/>
    </location>
</feature>
<keyword evidence="13" id="KW-1185">Reference proteome</keyword>
<dbReference type="PANTHER" id="PTHR48041">
    <property type="entry name" value="ABC TRANSPORTER G FAMILY MEMBER 28"/>
    <property type="match status" value="1"/>
</dbReference>
<feature type="transmembrane region" description="Helical" evidence="9">
    <location>
        <begin position="983"/>
        <end position="1004"/>
    </location>
</feature>
<protein>
    <submittedName>
        <fullName evidence="12">ATP-binding protein</fullName>
    </submittedName>
</protein>
<dbReference type="Proteomes" id="UP001153069">
    <property type="component" value="Unassembled WGS sequence"/>
</dbReference>
<feature type="transmembrane region" description="Helical" evidence="9">
    <location>
        <begin position="1133"/>
        <end position="1153"/>
    </location>
</feature>
<dbReference type="Pfam" id="PF03283">
    <property type="entry name" value="PAE"/>
    <property type="match status" value="1"/>
</dbReference>
<evidence type="ECO:0000256" key="1">
    <source>
        <dbReference type="ARBA" id="ARBA00004141"/>
    </source>
</evidence>
<gene>
    <name evidence="12" type="ORF">SEMRO_129_G061620.1</name>
</gene>
<dbReference type="AlphaFoldDB" id="A0A9N8DK92"/>
<evidence type="ECO:0000259" key="11">
    <source>
        <dbReference type="PROSITE" id="PS50893"/>
    </source>
</evidence>
<reference evidence="12" key="1">
    <citation type="submission" date="2020-06" db="EMBL/GenBank/DDBJ databases">
        <authorList>
            <consortium name="Plant Systems Biology data submission"/>
        </authorList>
    </citation>
    <scope>NUCLEOTIDE SEQUENCE</scope>
    <source>
        <strain evidence="12">D6</strain>
    </source>
</reference>
<feature type="compositionally biased region" description="Polar residues" evidence="8">
    <location>
        <begin position="1175"/>
        <end position="1191"/>
    </location>
</feature>
<evidence type="ECO:0000313" key="12">
    <source>
        <dbReference type="EMBL" id="CAB9502171.1"/>
    </source>
</evidence>
<organism evidence="12 13">
    <name type="scientific">Seminavis robusta</name>
    <dbReference type="NCBI Taxonomy" id="568900"/>
    <lineage>
        <taxon>Eukaryota</taxon>
        <taxon>Sar</taxon>
        <taxon>Stramenopiles</taxon>
        <taxon>Ochrophyta</taxon>
        <taxon>Bacillariophyta</taxon>
        <taxon>Bacillariophyceae</taxon>
        <taxon>Bacillariophycidae</taxon>
        <taxon>Naviculales</taxon>
        <taxon>Naviculaceae</taxon>
        <taxon>Seminavis</taxon>
    </lineage>
</organism>
<evidence type="ECO:0000256" key="10">
    <source>
        <dbReference type="SAM" id="SignalP"/>
    </source>
</evidence>
<dbReference type="GO" id="GO:0016887">
    <property type="term" value="F:ATP hydrolysis activity"/>
    <property type="evidence" value="ECO:0007669"/>
    <property type="project" value="InterPro"/>
</dbReference>
<dbReference type="InterPro" id="IPR050352">
    <property type="entry name" value="ABCG_transporters"/>
</dbReference>
<dbReference type="OrthoDB" id="2015280at2759"/>
<feature type="compositionally biased region" description="Basic and acidic residues" evidence="8">
    <location>
        <begin position="844"/>
        <end position="856"/>
    </location>
</feature>
<evidence type="ECO:0000256" key="6">
    <source>
        <dbReference type="ARBA" id="ARBA00022989"/>
    </source>
</evidence>